<organism evidence="2">
    <name type="scientific">Caldithrix abyssi</name>
    <dbReference type="NCBI Taxonomy" id="187145"/>
    <lineage>
        <taxon>Bacteria</taxon>
        <taxon>Pseudomonadati</taxon>
        <taxon>Calditrichota</taxon>
        <taxon>Calditrichia</taxon>
        <taxon>Calditrichales</taxon>
        <taxon>Calditrichaceae</taxon>
        <taxon>Caldithrix</taxon>
    </lineage>
</organism>
<dbReference type="NCBIfam" id="TIGR03545">
    <property type="entry name" value="TIGR03545 family protein"/>
    <property type="match status" value="1"/>
</dbReference>
<keyword evidence="1" id="KW-0175">Coiled coil</keyword>
<comment type="caution">
    <text evidence="2">The sequence shown here is derived from an EMBL/GenBank/DDBJ whole genome shotgun (WGS) entry which is preliminary data.</text>
</comment>
<dbReference type="InterPro" id="IPR019934">
    <property type="entry name" value="CHP03545"/>
</dbReference>
<sequence length="615" mass="70344">MVRKKGVLSLLILVGLFFLLSYFLTDRWLESRLENLGESIIGAKVEIDGLNFSFTQVLVSWERLQVTDPQKTMQNMLETGVCRFDMEFWPLLSKKIIIEDFRIENLRTGTPRETDGKLPEPPPEEPGYIDDFISTTVEKLNKEVAPELPVTSLDFKQGLNVDSLMRVLDLKSPERIKALQKELNNTYKEWQTRLSDLTFDKDLKKIENQAKAIKPDRIKTLDQVQKTIVRVNEIKTTLDKINRQINASKSAFTKELEQTGRQLTQIDDWIAEDYARAMSLAKLPDFSLQNIAGMLFGRQIVNRVSQYLSYVGTVRHYAALLQSGQPKKEKPPRLKGQDIRFYEENARPDFWIKQILISGQTNDGLPLQGEIVNITSNQTIIGQPTSLTIKGGKEKSIHFNLNGVLDYRKEIPQEKFRLQYAGFSLAGTRLSESPLLPNTIRKGYGTLDSRLDLTGAQLSAKVKFTARDVQFDFSSSKPKKKLEQILQEALSGIRSLDFAVNIFADSSHLRFSVQSSLDKILADRLKGTVSRELEAAKKQLKDRIDKEVGKYKNDALKLADKNEKEIRAKIAEYEQLLEDQNRQINLQLKEIEKKIDEQKNKLGKDVGKKIMDLFK</sequence>
<dbReference type="AlphaFoldDB" id="A0A7V4U0Y9"/>
<gene>
    <name evidence="2" type="ORF">ENK44_09900</name>
</gene>
<name>A0A7V4U0Y9_CALAY</name>
<evidence type="ECO:0000313" key="2">
    <source>
        <dbReference type="EMBL" id="HGY56005.1"/>
    </source>
</evidence>
<dbReference type="Proteomes" id="UP000885779">
    <property type="component" value="Unassembled WGS sequence"/>
</dbReference>
<reference evidence="2" key="1">
    <citation type="journal article" date="2020" name="mSystems">
        <title>Genome- and Community-Level Interaction Insights into Carbon Utilization and Element Cycling Functions of Hydrothermarchaeota in Hydrothermal Sediment.</title>
        <authorList>
            <person name="Zhou Z."/>
            <person name="Liu Y."/>
            <person name="Xu W."/>
            <person name="Pan J."/>
            <person name="Luo Z.H."/>
            <person name="Li M."/>
        </authorList>
    </citation>
    <scope>NUCLEOTIDE SEQUENCE [LARGE SCALE GENOMIC DNA]</scope>
    <source>
        <strain evidence="2">HyVt-577</strain>
    </source>
</reference>
<evidence type="ECO:0000256" key="1">
    <source>
        <dbReference type="SAM" id="Coils"/>
    </source>
</evidence>
<proteinExistence type="predicted"/>
<accession>A0A7V4U0Y9</accession>
<feature type="coiled-coil region" evidence="1">
    <location>
        <begin position="530"/>
        <end position="601"/>
    </location>
</feature>
<dbReference type="EMBL" id="DRQG01000092">
    <property type="protein sequence ID" value="HGY56005.1"/>
    <property type="molecule type" value="Genomic_DNA"/>
</dbReference>
<protein>
    <submittedName>
        <fullName evidence="2">TIGR03545 family protein</fullName>
    </submittedName>
</protein>